<evidence type="ECO:0000313" key="4">
    <source>
        <dbReference type="Proteomes" id="UP001172159"/>
    </source>
</evidence>
<feature type="region of interest" description="Disordered" evidence="2">
    <location>
        <begin position="347"/>
        <end position="393"/>
    </location>
</feature>
<feature type="region of interest" description="Disordered" evidence="2">
    <location>
        <begin position="22"/>
        <end position="66"/>
    </location>
</feature>
<dbReference type="EMBL" id="JAUKTV010000007">
    <property type="protein sequence ID" value="KAK0735596.1"/>
    <property type="molecule type" value="Genomic_DNA"/>
</dbReference>
<dbReference type="Proteomes" id="UP001172159">
    <property type="component" value="Unassembled WGS sequence"/>
</dbReference>
<evidence type="ECO:0000256" key="1">
    <source>
        <dbReference type="SAM" id="Coils"/>
    </source>
</evidence>
<feature type="compositionally biased region" description="Polar residues" evidence="2">
    <location>
        <begin position="266"/>
        <end position="293"/>
    </location>
</feature>
<sequence>MAESSSNPATWFRAFGRSRSAIQPTTMTTTATNTTTNTNSSPSNSDRLSHQPHEPTTTATSTSTHLTAPGNIIASYGEIPPHPLRLRLRSPRLVDYVRNLRLLYNSHVLVLLEGFGNLVEQLNKTKEELAELKNLREKEVEQFRGISEEWIQRENGYKAEIKRLELVLAKESKDGLASVALARHGSLVNRSGTKRFQARLKRMSSSQDVDHTKEASIGVESDVVEINEAKPRYETIGDIPRDINPHSDVLMSRLVERQDRDHSYQRHLQGQRASNQIFPSTDTINQQTSPSTHRNLRNEDQVYPTPGATTLKGRPTNERQPWHGQGQGATDEGLNSHAYASVAGRPIADPSADELSSASSRWEGGSSTSDDSLTDTGSPLVHSQPQRSNDSRPALFDGTNCWLADNGPGAIHEGTGHMLDTVSLNHHGDRSTVLNHAVASPYINEDEGLDGQEASAERGRSSLGTKGSQSMVDRPRRRSPHLNRGYSFKRGDDEHLPVTSPTNRKTTGLDSDSMYPYTHTPREHVSSVRSDCAGSPPTKIPVHRAGLAPSTSTGSVIWRGNDGKRATINREDDDRAPRASTCGYHGEDSDGDGSRQ</sequence>
<evidence type="ECO:0000313" key="3">
    <source>
        <dbReference type="EMBL" id="KAK0735596.1"/>
    </source>
</evidence>
<feature type="compositionally biased region" description="Basic and acidic residues" evidence="2">
    <location>
        <begin position="561"/>
        <end position="577"/>
    </location>
</feature>
<feature type="compositionally biased region" description="Low complexity" evidence="2">
    <location>
        <begin position="25"/>
        <end position="45"/>
    </location>
</feature>
<feature type="compositionally biased region" description="Basic and acidic residues" evidence="2">
    <location>
        <begin position="585"/>
        <end position="596"/>
    </location>
</feature>
<feature type="region of interest" description="Disordered" evidence="2">
    <location>
        <begin position="445"/>
        <end position="596"/>
    </location>
</feature>
<feature type="region of interest" description="Disordered" evidence="2">
    <location>
        <begin position="260"/>
        <end position="333"/>
    </location>
</feature>
<keyword evidence="4" id="KW-1185">Reference proteome</keyword>
<accession>A0AA40BJZ3</accession>
<feature type="compositionally biased region" description="Polar residues" evidence="2">
    <location>
        <begin position="462"/>
        <end position="471"/>
    </location>
</feature>
<name>A0AA40BJZ3_9PEZI</name>
<evidence type="ECO:0000256" key="2">
    <source>
        <dbReference type="SAM" id="MobiDB-lite"/>
    </source>
</evidence>
<gene>
    <name evidence="3" type="ORF">B0T21DRAFT_393602</name>
</gene>
<proteinExistence type="predicted"/>
<feature type="compositionally biased region" description="Low complexity" evidence="2">
    <location>
        <begin position="56"/>
        <end position="66"/>
    </location>
</feature>
<keyword evidence="1" id="KW-0175">Coiled coil</keyword>
<protein>
    <submittedName>
        <fullName evidence="3">Uncharacterized protein</fullName>
    </submittedName>
</protein>
<reference evidence="3" key="1">
    <citation type="submission" date="2023-06" db="EMBL/GenBank/DDBJ databases">
        <title>Genome-scale phylogeny and comparative genomics of the fungal order Sordariales.</title>
        <authorList>
            <consortium name="Lawrence Berkeley National Laboratory"/>
            <person name="Hensen N."/>
            <person name="Bonometti L."/>
            <person name="Westerberg I."/>
            <person name="Brannstrom I.O."/>
            <person name="Guillou S."/>
            <person name="Cros-Aarteil S."/>
            <person name="Calhoun S."/>
            <person name="Haridas S."/>
            <person name="Kuo A."/>
            <person name="Mondo S."/>
            <person name="Pangilinan J."/>
            <person name="Riley R."/>
            <person name="Labutti K."/>
            <person name="Andreopoulos B."/>
            <person name="Lipzen A."/>
            <person name="Chen C."/>
            <person name="Yanf M."/>
            <person name="Daum C."/>
            <person name="Ng V."/>
            <person name="Clum A."/>
            <person name="Steindorff A."/>
            <person name="Ohm R."/>
            <person name="Martin F."/>
            <person name="Silar P."/>
            <person name="Natvig D."/>
            <person name="Lalanne C."/>
            <person name="Gautier V."/>
            <person name="Ament-Velasquez S.L."/>
            <person name="Kruys A."/>
            <person name="Hutchinson M.I."/>
            <person name="Powell A.J."/>
            <person name="Barry K."/>
            <person name="Miller A.N."/>
            <person name="Grigoriev I.V."/>
            <person name="Debuchy R."/>
            <person name="Gladieux P."/>
            <person name="Thoren M.H."/>
            <person name="Johannesson H."/>
        </authorList>
    </citation>
    <scope>NUCLEOTIDE SEQUENCE</scope>
    <source>
        <strain evidence="3">CBS 540.89</strain>
    </source>
</reference>
<organism evidence="3 4">
    <name type="scientific">Apiosordaria backusii</name>
    <dbReference type="NCBI Taxonomy" id="314023"/>
    <lineage>
        <taxon>Eukaryota</taxon>
        <taxon>Fungi</taxon>
        <taxon>Dikarya</taxon>
        <taxon>Ascomycota</taxon>
        <taxon>Pezizomycotina</taxon>
        <taxon>Sordariomycetes</taxon>
        <taxon>Sordariomycetidae</taxon>
        <taxon>Sordariales</taxon>
        <taxon>Lasiosphaeriaceae</taxon>
        <taxon>Apiosordaria</taxon>
    </lineage>
</organism>
<feature type="compositionally biased region" description="Polar residues" evidence="2">
    <location>
        <begin position="499"/>
        <end position="510"/>
    </location>
</feature>
<feature type="compositionally biased region" description="Low complexity" evidence="2">
    <location>
        <begin position="356"/>
        <end position="378"/>
    </location>
</feature>
<comment type="caution">
    <text evidence="3">The sequence shown here is derived from an EMBL/GenBank/DDBJ whole genome shotgun (WGS) entry which is preliminary data.</text>
</comment>
<feature type="coiled-coil region" evidence="1">
    <location>
        <begin position="115"/>
        <end position="149"/>
    </location>
</feature>
<dbReference type="AlphaFoldDB" id="A0AA40BJZ3"/>